<protein>
    <submittedName>
        <fullName evidence="1">DUF3173 domain-containing protein</fullName>
    </submittedName>
</protein>
<gene>
    <name evidence="1" type="ORF">ESZ54_10080</name>
</gene>
<dbReference type="EMBL" id="SDGV01000022">
    <property type="protein sequence ID" value="THB60561.1"/>
    <property type="molecule type" value="Genomic_DNA"/>
</dbReference>
<keyword evidence="2" id="KW-1185">Reference proteome</keyword>
<dbReference type="InterPro" id="IPR021512">
    <property type="entry name" value="DUF3173"/>
</dbReference>
<sequence length="73" mass="8166">MNNPTITKNELIELGYGTSSSAEIIKKAKQLMVNRGFEYYENTRLGRVPIKTVEDILGVEITLKQPLQENGGL</sequence>
<reference evidence="1 2" key="1">
    <citation type="submission" date="2019-01" db="EMBL/GenBank/DDBJ databases">
        <title>Vagococcus silagei sp. nov. isolated from brewer's grain.</title>
        <authorList>
            <person name="Guu J.-R."/>
        </authorList>
    </citation>
    <scope>NUCLEOTIDE SEQUENCE [LARGE SCALE GENOMIC DNA]</scope>
    <source>
        <strain evidence="1 2">2B-2</strain>
    </source>
</reference>
<evidence type="ECO:0000313" key="1">
    <source>
        <dbReference type="EMBL" id="THB60561.1"/>
    </source>
</evidence>
<organism evidence="1 2">
    <name type="scientific">Vagococcus silagei</name>
    <dbReference type="NCBI Taxonomy" id="2508885"/>
    <lineage>
        <taxon>Bacteria</taxon>
        <taxon>Bacillati</taxon>
        <taxon>Bacillota</taxon>
        <taxon>Bacilli</taxon>
        <taxon>Lactobacillales</taxon>
        <taxon>Enterococcaceae</taxon>
        <taxon>Vagococcus</taxon>
    </lineage>
</organism>
<dbReference type="RefSeq" id="WP_136137551.1">
    <property type="nucleotide sequence ID" value="NZ_SDGV01000022.1"/>
</dbReference>
<proteinExistence type="predicted"/>
<dbReference type="Proteomes" id="UP000310506">
    <property type="component" value="Unassembled WGS sequence"/>
</dbReference>
<comment type="caution">
    <text evidence="1">The sequence shown here is derived from an EMBL/GenBank/DDBJ whole genome shotgun (WGS) entry which is preliminary data.</text>
</comment>
<name>A0A4S3B0N0_9ENTE</name>
<dbReference type="Pfam" id="PF11372">
    <property type="entry name" value="DUF3173"/>
    <property type="match status" value="1"/>
</dbReference>
<dbReference type="AlphaFoldDB" id="A0A4S3B0N0"/>
<accession>A0A4S3B0N0</accession>
<evidence type="ECO:0000313" key="2">
    <source>
        <dbReference type="Proteomes" id="UP000310506"/>
    </source>
</evidence>
<dbReference type="OrthoDB" id="1915051at2"/>